<proteinExistence type="predicted"/>
<dbReference type="InterPro" id="IPR037401">
    <property type="entry name" value="SnoaL-like"/>
</dbReference>
<dbReference type="InterPro" id="IPR032710">
    <property type="entry name" value="NTF2-like_dom_sf"/>
</dbReference>
<dbReference type="EMBL" id="CP063231">
    <property type="protein sequence ID" value="URL56997.1"/>
    <property type="molecule type" value="Genomic_DNA"/>
</dbReference>
<name>A0ABY4SYZ8_9GAMM</name>
<gene>
    <name evidence="2" type="ORF">IM816_09995</name>
</gene>
<evidence type="ECO:0000313" key="2">
    <source>
        <dbReference type="EMBL" id="URL56997.1"/>
    </source>
</evidence>
<evidence type="ECO:0000259" key="1">
    <source>
        <dbReference type="Pfam" id="PF12680"/>
    </source>
</evidence>
<evidence type="ECO:0000313" key="3">
    <source>
        <dbReference type="Proteomes" id="UP001056681"/>
    </source>
</evidence>
<organism evidence="2 3">
    <name type="scientific">Luteibacter flocculans</name>
    <dbReference type="NCBI Taxonomy" id="2780091"/>
    <lineage>
        <taxon>Bacteria</taxon>
        <taxon>Pseudomonadati</taxon>
        <taxon>Pseudomonadota</taxon>
        <taxon>Gammaproteobacteria</taxon>
        <taxon>Lysobacterales</taxon>
        <taxon>Rhodanobacteraceae</taxon>
        <taxon>Luteibacter</taxon>
    </lineage>
</organism>
<dbReference type="Gene3D" id="3.10.450.50">
    <property type="match status" value="1"/>
</dbReference>
<dbReference type="RefSeq" id="WP_250337959.1">
    <property type="nucleotide sequence ID" value="NZ_CP063231.1"/>
</dbReference>
<feature type="domain" description="SnoaL-like" evidence="1">
    <location>
        <begin position="27"/>
        <end position="117"/>
    </location>
</feature>
<keyword evidence="3" id="KW-1185">Reference proteome</keyword>
<reference evidence="2" key="1">
    <citation type="submission" date="2020-10" db="EMBL/GenBank/DDBJ databases">
        <title>Whole-genome sequence of Luteibacter sp. EIF3.</title>
        <authorList>
            <person name="Friedrich I."/>
            <person name="Hertel R."/>
            <person name="Daniel R."/>
        </authorList>
    </citation>
    <scope>NUCLEOTIDE SEQUENCE</scope>
    <source>
        <strain evidence="2">EIF3</strain>
    </source>
</reference>
<dbReference type="Proteomes" id="UP001056681">
    <property type="component" value="Chromosome"/>
</dbReference>
<protein>
    <submittedName>
        <fullName evidence="2">Nuclear transport factor 2 family protein</fullName>
    </submittedName>
</protein>
<dbReference type="SUPFAM" id="SSF54427">
    <property type="entry name" value="NTF2-like"/>
    <property type="match status" value="1"/>
</dbReference>
<sequence>MATTEADLNYDRLLRSNLERVFNERDAERRATALAELYVDDPVMFEPDAVVRGRDAIGAVAGKLLEQFGPTFTFVPEGSAVGHHGLAVLRWHAGPQGGPIAVTGADAAEFEGGRIARLWVLLDPPPTA</sequence>
<accession>A0ABY4SYZ8</accession>
<dbReference type="Pfam" id="PF12680">
    <property type="entry name" value="SnoaL_2"/>
    <property type="match status" value="1"/>
</dbReference>